<name>A0A0A8ZSA1_ARUDO</name>
<accession>A0A0A8ZSA1</accession>
<reference evidence="1" key="2">
    <citation type="journal article" date="2015" name="Data Brief">
        <title>Shoot transcriptome of the giant reed, Arundo donax.</title>
        <authorList>
            <person name="Barrero R.A."/>
            <person name="Guerrero F.D."/>
            <person name="Moolhuijzen P."/>
            <person name="Goolsby J.A."/>
            <person name="Tidwell J."/>
            <person name="Bellgard S.E."/>
            <person name="Bellgard M.I."/>
        </authorList>
    </citation>
    <scope>NUCLEOTIDE SEQUENCE</scope>
    <source>
        <tissue evidence="1">Shoot tissue taken approximately 20 cm above the soil surface</tissue>
    </source>
</reference>
<dbReference type="EMBL" id="GBRH01256234">
    <property type="protein sequence ID" value="JAD41661.1"/>
    <property type="molecule type" value="Transcribed_RNA"/>
</dbReference>
<protein>
    <submittedName>
        <fullName evidence="1">Uncharacterized protein</fullName>
    </submittedName>
</protein>
<evidence type="ECO:0000313" key="1">
    <source>
        <dbReference type="EMBL" id="JAD41661.1"/>
    </source>
</evidence>
<reference evidence="1" key="1">
    <citation type="submission" date="2014-09" db="EMBL/GenBank/DDBJ databases">
        <authorList>
            <person name="Magalhaes I.L.F."/>
            <person name="Oliveira U."/>
            <person name="Santos F.R."/>
            <person name="Vidigal T.H.D.A."/>
            <person name="Brescovit A.D."/>
            <person name="Santos A.J."/>
        </authorList>
    </citation>
    <scope>NUCLEOTIDE SEQUENCE</scope>
    <source>
        <tissue evidence="1">Shoot tissue taken approximately 20 cm above the soil surface</tissue>
    </source>
</reference>
<proteinExistence type="predicted"/>
<organism evidence="1">
    <name type="scientific">Arundo donax</name>
    <name type="common">Giant reed</name>
    <name type="synonym">Donax arundinaceus</name>
    <dbReference type="NCBI Taxonomy" id="35708"/>
    <lineage>
        <taxon>Eukaryota</taxon>
        <taxon>Viridiplantae</taxon>
        <taxon>Streptophyta</taxon>
        <taxon>Embryophyta</taxon>
        <taxon>Tracheophyta</taxon>
        <taxon>Spermatophyta</taxon>
        <taxon>Magnoliopsida</taxon>
        <taxon>Liliopsida</taxon>
        <taxon>Poales</taxon>
        <taxon>Poaceae</taxon>
        <taxon>PACMAD clade</taxon>
        <taxon>Arundinoideae</taxon>
        <taxon>Arundineae</taxon>
        <taxon>Arundo</taxon>
    </lineage>
</organism>
<dbReference type="AlphaFoldDB" id="A0A0A8ZSA1"/>
<sequence>MGKNLSASCRAIRKRFSLPMSLDVRILLNMSSISVT</sequence>